<evidence type="ECO:0000313" key="1">
    <source>
        <dbReference type="EMBL" id="PIU03809.1"/>
    </source>
</evidence>
<name>A0A2M6XDT8_9BACT</name>
<dbReference type="AlphaFoldDB" id="A0A2M6XDT8"/>
<accession>A0A2M6XDT8</accession>
<comment type="caution">
    <text evidence="1">The sequence shown here is derived from an EMBL/GenBank/DDBJ whole genome shotgun (WGS) entry which is preliminary data.</text>
</comment>
<feature type="non-terminal residue" evidence="1">
    <location>
        <position position="1"/>
    </location>
</feature>
<organism evidence="1 2">
    <name type="scientific">Candidatus Shapirobacteria bacterium CG08_land_8_20_14_0_20_39_18</name>
    <dbReference type="NCBI Taxonomy" id="1974883"/>
    <lineage>
        <taxon>Bacteria</taxon>
        <taxon>Candidatus Shapironibacteriota</taxon>
    </lineage>
</organism>
<protein>
    <submittedName>
        <fullName evidence="1">Uncharacterized protein</fullName>
    </submittedName>
</protein>
<dbReference type="EMBL" id="PEYO01000006">
    <property type="protein sequence ID" value="PIU03809.1"/>
    <property type="molecule type" value="Genomic_DNA"/>
</dbReference>
<reference evidence="2" key="1">
    <citation type="submission" date="2017-09" db="EMBL/GenBank/DDBJ databases">
        <title>Depth-based differentiation of microbial function through sediment-hosted aquifers and enrichment of novel symbionts in the deep terrestrial subsurface.</title>
        <authorList>
            <person name="Probst A.J."/>
            <person name="Ladd B."/>
            <person name="Jarett J.K."/>
            <person name="Geller-Mcgrath D.E."/>
            <person name="Sieber C.M.K."/>
            <person name="Emerson J.B."/>
            <person name="Anantharaman K."/>
            <person name="Thomas B.C."/>
            <person name="Malmstrom R."/>
            <person name="Stieglmeier M."/>
            <person name="Klingl A."/>
            <person name="Woyke T."/>
            <person name="Ryan C.M."/>
            <person name="Banfield J.F."/>
        </authorList>
    </citation>
    <scope>NUCLEOTIDE SEQUENCE [LARGE SCALE GENOMIC DNA]</scope>
</reference>
<gene>
    <name evidence="1" type="ORF">COT44_01480</name>
</gene>
<proteinExistence type="predicted"/>
<sequence length="66" mass="7771">KFPDWNRPKWWKMADSFVVLYGNGVPKKSRVQKNKQSLFLTLLEIAEARRVLRQAQDKWAHSVSSV</sequence>
<dbReference type="Proteomes" id="UP000228996">
    <property type="component" value="Unassembled WGS sequence"/>
</dbReference>
<evidence type="ECO:0000313" key="2">
    <source>
        <dbReference type="Proteomes" id="UP000228996"/>
    </source>
</evidence>